<reference evidence="1 2" key="1">
    <citation type="submission" date="2020-03" db="EMBL/GenBank/DDBJ databases">
        <authorList>
            <person name="Pitt A."/>
            <person name="Hahn M.W."/>
        </authorList>
    </citation>
    <scope>NUCLEOTIDE SEQUENCE [LARGE SCALE GENOMIC DNA]</scope>
    <source>
        <strain evidence="1 2">5A-MARBSE</strain>
    </source>
</reference>
<dbReference type="Proteomes" id="UP001321186">
    <property type="component" value="Unassembled WGS sequence"/>
</dbReference>
<dbReference type="PROSITE" id="PS51257">
    <property type="entry name" value="PROKAR_LIPOPROTEIN"/>
    <property type="match status" value="1"/>
</dbReference>
<name>A0ABT4JGX8_9BACT</name>
<evidence type="ECO:0000313" key="1">
    <source>
        <dbReference type="EMBL" id="MCZ2475531.1"/>
    </source>
</evidence>
<evidence type="ECO:0000313" key="2">
    <source>
        <dbReference type="Proteomes" id="UP001321186"/>
    </source>
</evidence>
<organism evidence="1 2">
    <name type="scientific">Aquirufa ecclesiirivi</name>
    <dbReference type="NCBI Taxonomy" id="2715124"/>
    <lineage>
        <taxon>Bacteria</taxon>
        <taxon>Pseudomonadati</taxon>
        <taxon>Bacteroidota</taxon>
        <taxon>Cytophagia</taxon>
        <taxon>Cytophagales</taxon>
        <taxon>Flectobacillaceae</taxon>
        <taxon>Aquirufa</taxon>
    </lineage>
</organism>
<evidence type="ECO:0008006" key="3">
    <source>
        <dbReference type="Google" id="ProtNLM"/>
    </source>
</evidence>
<proteinExistence type="predicted"/>
<dbReference type="EMBL" id="JAANOH010000003">
    <property type="protein sequence ID" value="MCZ2475531.1"/>
    <property type="molecule type" value="Genomic_DNA"/>
</dbReference>
<comment type="caution">
    <text evidence="1">The sequence shown here is derived from an EMBL/GenBank/DDBJ whole genome shotgun (WGS) entry which is preliminary data.</text>
</comment>
<accession>A0ABT4JGX8</accession>
<dbReference type="RefSeq" id="WP_269010235.1">
    <property type="nucleotide sequence ID" value="NZ_JAANOH010000003.1"/>
</dbReference>
<keyword evidence="2" id="KW-1185">Reference proteome</keyword>
<gene>
    <name evidence="1" type="ORF">G9H61_08745</name>
</gene>
<protein>
    <recommendedName>
        <fullName evidence="3">DUF3575 domain-containing protein</fullName>
    </recommendedName>
</protein>
<sequence length="222" mass="24848">MRILVYFSLIILLGSCSIIKNTPKYDLVDGVYQLDHTNVLVEVTEDTLHLISENMNVVNVEKTLPPVLSQSTGNLILRKGTFDLDLLAIPVKIHGSVNGIPTQMITEINASVYFGKRSDRFYIRYNKTPRSLFKREINHFGLSYGAFVGFGSTAIHQGVSQSQITYDYQGIVFSKGLAGIIAINNFTLGIAYGFDQLMDENASKWIYQQKPYWGIAIGLNLN</sequence>